<protein>
    <submittedName>
        <fullName evidence="1">Uncharacterized protein</fullName>
    </submittedName>
</protein>
<dbReference type="EMBL" id="CP109106">
    <property type="protein sequence ID" value="WSB68128.1"/>
    <property type="molecule type" value="Genomic_DNA"/>
</dbReference>
<keyword evidence="2" id="KW-1185">Reference proteome</keyword>
<dbReference type="Proteomes" id="UP001344251">
    <property type="component" value="Chromosome"/>
</dbReference>
<sequence>MTSSTPGRPTPQGPWNDGGVVVITGIQAAGRSAVAQAAVEAREAARRKTAYGPDWTVLGLDGLLRDGTRRDIGQWPDTSRQTVDETVEEILGRAWTEGGVG</sequence>
<organism evidence="1 2">
    <name type="scientific">Streptomyces decoyicus</name>
    <dbReference type="NCBI Taxonomy" id="249567"/>
    <lineage>
        <taxon>Bacteria</taxon>
        <taxon>Bacillati</taxon>
        <taxon>Actinomycetota</taxon>
        <taxon>Actinomycetes</taxon>
        <taxon>Kitasatosporales</taxon>
        <taxon>Streptomycetaceae</taxon>
        <taxon>Streptomyces</taxon>
    </lineage>
</organism>
<name>A0ABZ1FCN0_9ACTN</name>
<accession>A0ABZ1FCN0</accession>
<reference evidence="1 2" key="1">
    <citation type="submission" date="2022-10" db="EMBL/GenBank/DDBJ databases">
        <title>The complete genomes of actinobacterial strains from the NBC collection.</title>
        <authorList>
            <person name="Joergensen T.S."/>
            <person name="Alvarez Arevalo M."/>
            <person name="Sterndorff E.B."/>
            <person name="Faurdal D."/>
            <person name="Vuksanovic O."/>
            <person name="Mourched A.-S."/>
            <person name="Charusanti P."/>
            <person name="Shaw S."/>
            <person name="Blin K."/>
            <person name="Weber T."/>
        </authorList>
    </citation>
    <scope>NUCLEOTIDE SEQUENCE [LARGE SCALE GENOMIC DNA]</scope>
    <source>
        <strain evidence="1 2">NBC 01774</strain>
    </source>
</reference>
<evidence type="ECO:0000313" key="1">
    <source>
        <dbReference type="EMBL" id="WSB68128.1"/>
    </source>
</evidence>
<dbReference type="RefSeq" id="WP_326617567.1">
    <property type="nucleotide sequence ID" value="NZ_CP109106.1"/>
</dbReference>
<evidence type="ECO:0000313" key="2">
    <source>
        <dbReference type="Proteomes" id="UP001344251"/>
    </source>
</evidence>
<proteinExistence type="predicted"/>
<gene>
    <name evidence="1" type="ORF">OG863_09230</name>
</gene>